<keyword evidence="2" id="KW-1185">Reference proteome</keyword>
<dbReference type="AlphaFoldDB" id="A0A239B9D1"/>
<organism evidence="1 2">
    <name type="scientific">Hymenobacter mucosus</name>
    <dbReference type="NCBI Taxonomy" id="1411120"/>
    <lineage>
        <taxon>Bacteria</taxon>
        <taxon>Pseudomonadati</taxon>
        <taxon>Bacteroidota</taxon>
        <taxon>Cytophagia</taxon>
        <taxon>Cytophagales</taxon>
        <taxon>Hymenobacteraceae</taxon>
        <taxon>Hymenobacter</taxon>
    </lineage>
</organism>
<dbReference type="RefSeq" id="WP_143437258.1">
    <property type="nucleotide sequence ID" value="NZ_FZNS01000020.1"/>
</dbReference>
<gene>
    <name evidence="1" type="ORF">SAMN06269173_12019</name>
</gene>
<dbReference type="Proteomes" id="UP000198310">
    <property type="component" value="Unassembled WGS sequence"/>
</dbReference>
<name>A0A239B9D1_9BACT</name>
<dbReference type="EMBL" id="FZNS01000020">
    <property type="protein sequence ID" value="SNS04585.1"/>
    <property type="molecule type" value="Genomic_DNA"/>
</dbReference>
<protein>
    <submittedName>
        <fullName evidence="1">Uncharacterized protein</fullName>
    </submittedName>
</protein>
<reference evidence="2" key="1">
    <citation type="submission" date="2017-06" db="EMBL/GenBank/DDBJ databases">
        <authorList>
            <person name="Varghese N."/>
            <person name="Submissions S."/>
        </authorList>
    </citation>
    <scope>NUCLEOTIDE SEQUENCE [LARGE SCALE GENOMIC DNA]</scope>
    <source>
        <strain evidence="2">DSM 28041</strain>
    </source>
</reference>
<evidence type="ECO:0000313" key="2">
    <source>
        <dbReference type="Proteomes" id="UP000198310"/>
    </source>
</evidence>
<sequence length="86" mass="9725">MSILPEYAAPTGVRSMLYQMAELLLRYPDEAQRLAAAEALPTPNPFLAEAPDLETVAQWLQFTGEDITADELRTKYQQQGWLLRLS</sequence>
<proteinExistence type="predicted"/>
<evidence type="ECO:0000313" key="1">
    <source>
        <dbReference type="EMBL" id="SNS04585.1"/>
    </source>
</evidence>
<accession>A0A239B9D1</accession>